<comment type="caution">
    <text evidence="2">The sequence shown here is derived from an EMBL/GenBank/DDBJ whole genome shotgun (WGS) entry which is preliminary data.</text>
</comment>
<name>A0A2I0SI57_9ACTN</name>
<dbReference type="EMBL" id="PJOS01000070">
    <property type="protein sequence ID" value="PKT69590.1"/>
    <property type="molecule type" value="Genomic_DNA"/>
</dbReference>
<organism evidence="2 3">
    <name type="scientific">Streptomyces populi</name>
    <dbReference type="NCBI Taxonomy" id="2058924"/>
    <lineage>
        <taxon>Bacteria</taxon>
        <taxon>Bacillati</taxon>
        <taxon>Actinomycetota</taxon>
        <taxon>Actinomycetes</taxon>
        <taxon>Kitasatosporales</taxon>
        <taxon>Streptomycetaceae</taxon>
        <taxon>Streptomyces</taxon>
    </lineage>
</organism>
<sequence>MARARHRQYIRKVRADLGMEPAWPPASHRRLGDVGVFRKGHFERKGTLESLYGIGFAPRPIPHNRASYHSDSTGNVQVHLDTGLGVDAGPVAADGSVLLEFARARSVLFHATGCRTEEIEGIETVESRMLDLHRAGGWPDDQVVITEVTHAAFTTVLMSRRRRDRIALRAAADPGVTGLDMLAASGGLQWAGGSTAGIQLLSEGDLTPLYRVRGVIPHWFKEAEAGFLGGTKDEDAVEKWVVDEVSSESFEDEDFEEDDFEDEDEEEDADGA</sequence>
<dbReference type="AlphaFoldDB" id="A0A2I0SI57"/>
<evidence type="ECO:0000313" key="2">
    <source>
        <dbReference type="EMBL" id="PKT69590.1"/>
    </source>
</evidence>
<accession>A0A2I0SI57</accession>
<dbReference type="Proteomes" id="UP000236178">
    <property type="component" value="Unassembled WGS sequence"/>
</dbReference>
<evidence type="ECO:0000313" key="3">
    <source>
        <dbReference type="Proteomes" id="UP000236178"/>
    </source>
</evidence>
<protein>
    <submittedName>
        <fullName evidence="2">Uncharacterized protein</fullName>
    </submittedName>
</protein>
<reference evidence="2 3" key="1">
    <citation type="submission" date="2017-12" db="EMBL/GenBank/DDBJ databases">
        <title>Streptomyces populusis sp. nov., a novel endophytic actinobacterium isolated from stems of Populus adenopoda Maxim.</title>
        <authorList>
            <person name="Wang Z."/>
        </authorList>
    </citation>
    <scope>NUCLEOTIDE SEQUENCE [LARGE SCALE GENOMIC DNA]</scope>
    <source>
        <strain evidence="2 3">A249</strain>
    </source>
</reference>
<evidence type="ECO:0000256" key="1">
    <source>
        <dbReference type="SAM" id="MobiDB-lite"/>
    </source>
</evidence>
<dbReference type="OrthoDB" id="4096607at2"/>
<feature type="region of interest" description="Disordered" evidence="1">
    <location>
        <begin position="243"/>
        <end position="272"/>
    </location>
</feature>
<gene>
    <name evidence="2" type="ORF">CW362_28670</name>
</gene>
<keyword evidence="3" id="KW-1185">Reference proteome</keyword>
<feature type="compositionally biased region" description="Acidic residues" evidence="1">
    <location>
        <begin position="245"/>
        <end position="272"/>
    </location>
</feature>
<dbReference type="RefSeq" id="WP_103552512.1">
    <property type="nucleotide sequence ID" value="NZ_KZ626909.1"/>
</dbReference>
<proteinExistence type="predicted"/>